<organism evidence="2 3">
    <name type="scientific">Bacteroides reticulotermitis</name>
    <dbReference type="NCBI Taxonomy" id="1133319"/>
    <lineage>
        <taxon>Bacteria</taxon>
        <taxon>Pseudomonadati</taxon>
        <taxon>Bacteroidota</taxon>
        <taxon>Bacteroidia</taxon>
        <taxon>Bacteroidales</taxon>
        <taxon>Bacteroidaceae</taxon>
        <taxon>Bacteroides</taxon>
    </lineage>
</organism>
<dbReference type="Pfam" id="PF19700">
    <property type="entry name" value="DUF6198"/>
    <property type="match status" value="1"/>
</dbReference>
<dbReference type="AlphaFoldDB" id="A0A840D1U8"/>
<evidence type="ECO:0000313" key="3">
    <source>
        <dbReference type="Proteomes" id="UP000560658"/>
    </source>
</evidence>
<accession>A0A840D1U8</accession>
<dbReference type="Pfam" id="PF13189">
    <property type="entry name" value="Cytidylate_kin2"/>
    <property type="match status" value="1"/>
</dbReference>
<keyword evidence="1" id="KW-0472">Membrane</keyword>
<feature type="transmembrane region" description="Helical" evidence="1">
    <location>
        <begin position="83"/>
        <end position="104"/>
    </location>
</feature>
<feature type="transmembrane region" description="Helical" evidence="1">
    <location>
        <begin position="110"/>
        <end position="135"/>
    </location>
</feature>
<keyword evidence="2" id="KW-0418">Kinase</keyword>
<reference evidence="2" key="1">
    <citation type="submission" date="2020-08" db="EMBL/GenBank/DDBJ databases">
        <title>Genomic Encyclopedia of Type Strains, Phase IV (KMG-IV): sequencing the most valuable type-strain genomes for metagenomic binning, comparative biology and taxonomic classification.</title>
        <authorList>
            <person name="Goeker M."/>
        </authorList>
    </citation>
    <scope>NUCLEOTIDE SEQUENCE [LARGE SCALE GENOMIC DNA]</scope>
    <source>
        <strain evidence="2">DSM 105720</strain>
    </source>
</reference>
<dbReference type="EMBL" id="JACIER010000002">
    <property type="protein sequence ID" value="MBB4042745.1"/>
    <property type="molecule type" value="Genomic_DNA"/>
</dbReference>
<gene>
    <name evidence="2" type="ORF">GGR06_000510</name>
</gene>
<feature type="transmembrane region" description="Helical" evidence="1">
    <location>
        <begin position="52"/>
        <end position="71"/>
    </location>
</feature>
<keyword evidence="3" id="KW-1185">Reference proteome</keyword>
<sequence length="431" mass="47270">MTKKETTARYLLFIAGLFVNAFGISLIIKANLGSSPISSLPYTLSLKYPVTLGQFTFLLNMLLIAGQMWFLKKDFQKQQLLQLPVSVLFSIFIDWSMALLGGFVPGTYSMQILSLLAGCMVLGLGISMEVIANVVMLSGEAFVQAISLRTGKEFGVVKICFDTSLALLACAVSLILLGSIVGVREGTVIAALVVGLFARFFNRKFAFVGQLLSRLSPREVDGEESVAVANTGIIITIAREYGSGGRAIGQQIASDLGIPFYDKELIELEAAESGLAANYVEEHEQNISNNLLWGLIMQDFTAPIEGRLSPSDRLFVAQSRVVRRIASQGPCVIVGRCADYILRDYPLCFNVFIHSDTEHMMQRITHAYGVPTEQAGAELKRINRARALHYKYYTGETWGNVKNYHLAIHSDAIGIESAGRLIQEAVQHALL</sequence>
<dbReference type="InterPro" id="IPR038750">
    <property type="entry name" value="YczE/YyaS-like"/>
</dbReference>
<keyword evidence="1" id="KW-1133">Transmembrane helix</keyword>
<dbReference type="PANTHER" id="PTHR40078">
    <property type="entry name" value="INTEGRAL MEMBRANE PROTEIN-RELATED"/>
    <property type="match status" value="1"/>
</dbReference>
<feature type="transmembrane region" description="Helical" evidence="1">
    <location>
        <begin position="186"/>
        <end position="202"/>
    </location>
</feature>
<dbReference type="InterPro" id="IPR027417">
    <property type="entry name" value="P-loop_NTPase"/>
</dbReference>
<proteinExistence type="predicted"/>
<comment type="caution">
    <text evidence="2">The sequence shown here is derived from an EMBL/GenBank/DDBJ whole genome shotgun (WGS) entry which is preliminary data.</text>
</comment>
<dbReference type="GO" id="GO:0016301">
    <property type="term" value="F:kinase activity"/>
    <property type="evidence" value="ECO:0007669"/>
    <property type="project" value="UniProtKB-KW"/>
</dbReference>
<keyword evidence="2" id="KW-0808">Transferase</keyword>
<dbReference type="Gene3D" id="3.40.50.300">
    <property type="entry name" value="P-loop containing nucleotide triphosphate hydrolases"/>
    <property type="match status" value="1"/>
</dbReference>
<dbReference type="RefSeq" id="WP_044164292.1">
    <property type="nucleotide sequence ID" value="NZ_JACIER010000002.1"/>
</dbReference>
<feature type="transmembrane region" description="Helical" evidence="1">
    <location>
        <begin position="156"/>
        <end position="180"/>
    </location>
</feature>
<dbReference type="Proteomes" id="UP000560658">
    <property type="component" value="Unassembled WGS sequence"/>
</dbReference>
<evidence type="ECO:0000256" key="1">
    <source>
        <dbReference type="SAM" id="Phobius"/>
    </source>
</evidence>
<dbReference type="PANTHER" id="PTHR40078:SF1">
    <property type="entry name" value="INTEGRAL MEMBRANE PROTEIN"/>
    <property type="match status" value="1"/>
</dbReference>
<protein>
    <submittedName>
        <fullName evidence="2">Membrane protein YczE/cytidylate kinase</fullName>
    </submittedName>
</protein>
<name>A0A840D1U8_9BACE</name>
<keyword evidence="1" id="KW-0812">Transmembrane</keyword>
<evidence type="ECO:0000313" key="2">
    <source>
        <dbReference type="EMBL" id="MBB4042745.1"/>
    </source>
</evidence>
<feature type="transmembrane region" description="Helical" evidence="1">
    <location>
        <begin position="12"/>
        <end position="32"/>
    </location>
</feature>